<sequence length="77" mass="8901">TVCIGHICIKRSRFNIIMTKLVTKKNINLIFSIEDNVPKLMYIKDLDAFCFFVMTLNVLLTKLQSHLQGLLLSKLDM</sequence>
<proteinExistence type="predicted"/>
<dbReference type="EMBL" id="LILB01000001">
    <property type="protein sequence ID" value="KOO51424.1"/>
    <property type="molecule type" value="Genomic_DNA"/>
</dbReference>
<gene>
    <name evidence="1" type="ORF">AMD00_02800</name>
</gene>
<protein>
    <submittedName>
        <fullName evidence="1">Uncharacterized protein</fullName>
    </submittedName>
</protein>
<dbReference type="Proteomes" id="UP000036867">
    <property type="component" value="Unassembled WGS sequence"/>
</dbReference>
<accession>A0A0M0LK50</accession>
<feature type="non-terminal residue" evidence="1">
    <location>
        <position position="1"/>
    </location>
</feature>
<comment type="caution">
    <text evidence="1">The sequence shown here is derived from an EMBL/GenBank/DDBJ whole genome shotgun (WGS) entry which is preliminary data.</text>
</comment>
<evidence type="ECO:0000313" key="1">
    <source>
        <dbReference type="EMBL" id="KOO51424.1"/>
    </source>
</evidence>
<dbReference type="AlphaFoldDB" id="A0A0M0LK50"/>
<name>A0A0M0LK50_9BACL</name>
<organism evidence="1 2">
    <name type="scientific">Viridibacillus arvi</name>
    <dbReference type="NCBI Taxonomy" id="263475"/>
    <lineage>
        <taxon>Bacteria</taxon>
        <taxon>Bacillati</taxon>
        <taxon>Bacillota</taxon>
        <taxon>Bacilli</taxon>
        <taxon>Bacillales</taxon>
        <taxon>Caryophanaceae</taxon>
        <taxon>Viridibacillus</taxon>
    </lineage>
</organism>
<reference evidence="2" key="1">
    <citation type="submission" date="2015-08" db="EMBL/GenBank/DDBJ databases">
        <title>Fjat-10028 dsm 16317.</title>
        <authorList>
            <person name="Liu B."/>
            <person name="Wang J."/>
            <person name="Zhu Y."/>
            <person name="Liu G."/>
            <person name="Chen Q."/>
            <person name="Chen Z."/>
            <person name="Lan J."/>
            <person name="Che J."/>
            <person name="Ge C."/>
            <person name="Shi H."/>
            <person name="Pan Z."/>
            <person name="Liu X."/>
        </authorList>
    </citation>
    <scope>NUCLEOTIDE SEQUENCE [LARGE SCALE GENOMIC DNA]</scope>
    <source>
        <strain evidence="2">DSM 16317</strain>
    </source>
</reference>
<keyword evidence="2" id="KW-1185">Reference proteome</keyword>
<evidence type="ECO:0000313" key="2">
    <source>
        <dbReference type="Proteomes" id="UP000036867"/>
    </source>
</evidence>